<name>A0AAI9DXU9_KLEOX</name>
<accession>A0AAI9DXU9</accession>
<keyword evidence="1" id="KW-1133">Transmembrane helix</keyword>
<dbReference type="AlphaFoldDB" id="A0AAI9DXU9"/>
<organism evidence="2">
    <name type="scientific">Klebsiella oxytoca</name>
    <dbReference type="NCBI Taxonomy" id="571"/>
    <lineage>
        <taxon>Bacteria</taxon>
        <taxon>Pseudomonadati</taxon>
        <taxon>Pseudomonadota</taxon>
        <taxon>Gammaproteobacteria</taxon>
        <taxon>Enterobacterales</taxon>
        <taxon>Enterobacteriaceae</taxon>
        <taxon>Klebsiella/Raoultella group</taxon>
        <taxon>Klebsiella</taxon>
    </lineage>
</organism>
<keyword evidence="1" id="KW-0472">Membrane</keyword>
<keyword evidence="1" id="KW-0812">Transmembrane</keyword>
<protein>
    <submittedName>
        <fullName evidence="2">Uncharacterized protein</fullName>
    </submittedName>
</protein>
<dbReference type="EMBL" id="ABNOCX020000004">
    <property type="protein sequence ID" value="EML7082416.1"/>
    <property type="molecule type" value="Genomic_DNA"/>
</dbReference>
<feature type="transmembrane region" description="Helical" evidence="1">
    <location>
        <begin position="6"/>
        <end position="22"/>
    </location>
</feature>
<feature type="transmembrane region" description="Helical" evidence="1">
    <location>
        <begin position="59"/>
        <end position="76"/>
    </location>
</feature>
<dbReference type="RefSeq" id="WP_133497834.1">
    <property type="nucleotide sequence ID" value="NZ_CABGIA010000036.1"/>
</dbReference>
<gene>
    <name evidence="2" type="ORF">RYF40_002874</name>
</gene>
<comment type="caution">
    <text evidence="2">The sequence shown here is derived from an EMBL/GenBank/DDBJ whole genome shotgun (WGS) entry which is preliminary data.</text>
</comment>
<reference evidence="2" key="1">
    <citation type="submission" date="2024-02" db="EMBL/GenBank/DDBJ databases">
        <authorList>
            <consortium name="Clinical and Environmental Microbiology Branch: Whole genome sequencing antimicrobial resistance pathogens in the healthcare setting"/>
        </authorList>
    </citation>
    <scope>NUCLEOTIDE SEQUENCE</scope>
    <source>
        <strain evidence="2">2023BB-00086</strain>
    </source>
</reference>
<evidence type="ECO:0000313" key="2">
    <source>
        <dbReference type="EMBL" id="EML7082416.1"/>
    </source>
</evidence>
<sequence length="123" mass="14249">MDSDTKVIISGAVILLVGIIVWKKQSFFIALVFCVLFIKASMMFLAIVMLLSWGEPENSFYFIFPVISVFTAVFFPDKRWPKHTGHIYRCSSCMNFVNYKFDKCPHCGSDMDSKNIWKKKTKQ</sequence>
<proteinExistence type="predicted"/>
<evidence type="ECO:0000256" key="1">
    <source>
        <dbReference type="SAM" id="Phobius"/>
    </source>
</evidence>
<feature type="transmembrane region" description="Helical" evidence="1">
    <location>
        <begin position="29"/>
        <end position="53"/>
    </location>
</feature>